<dbReference type="InterPro" id="IPR005135">
    <property type="entry name" value="Endo/exonuclease/phosphatase"/>
</dbReference>
<accession>A0A918EBK8</accession>
<name>A0A918EBK8_9PSEU</name>
<sequence>MRPTPLRAGIAATAATAASLALAVPAVAAPSTDALIAEVYGGGGNSGATLTQDFVELANRGSAPVAVDGWSVQYLPASASAASQWQVTPLSGAIASGGRFLVAQAKGSGGTVELPAPDATGSIAMAGSGGTVALVTATTPLTCKTAADCAADERVRDLVGYGSATVVREGTATGNLSSTTSAARPQLADTDDNAADFTVGAPTPVNAKGEGAGGQEPDPEPDPEPGDKRIRDIQGTTRVSPLLGQKVTGVPGVVTATRATGDRGFWFQDTAPDTDPRTSEGLFVYTAGLAPTVQPGDSVLVSGTVAEYRPGGSAASNSNQTLTELTSATVTVLSSGNPLPEPEVIALPDGYLPTAGSGGDIEGLPLDPATYALDWLESREGMAVRADDLRVVGPTNGYGETFVTTKPAQNPTPRGGTVYLGYDQPNNGRIKVKPGSATPPKSNVGDVWRGATVGNIEYTDFGGYTLAAKSVGEHVPGGIAPEKTDATRQFELSVATYNVENLSPADQQAKFDRLASAVVTNLAGPDVVVLEEIQDNNGATDDGTVAADQTYARFTAAIAAAGGPRYQWRQIDPRNKADGGEPGGNIRVAFLFNPARVSFVDRPGGDATTPVSVVKRGGRAALSVSPGRVDPANPAWENSRKPLAGEFTFRGRTVFVVANHFNSKGGDQAMHGRYQAPVRGSEVQRGQQAAALKAFVDQVKSVDRGANVVLAGDINDYQFSPALGTLTSGGTIVDLISTLPPNERYSYVHEGNSQTLDHILISSNMTRYRYDVVHINAEFADQASDHDPQVVKVRPSTGNPHLDKTVFAMEDLLECLRGLRP</sequence>
<keyword evidence="4" id="KW-0540">Nuclease</keyword>
<reference evidence="4" key="1">
    <citation type="journal article" date="2014" name="Int. J. Syst. Evol. Microbiol.">
        <title>Complete genome sequence of Corynebacterium casei LMG S-19264T (=DSM 44701T), isolated from a smear-ripened cheese.</title>
        <authorList>
            <consortium name="US DOE Joint Genome Institute (JGI-PGF)"/>
            <person name="Walter F."/>
            <person name="Albersmeier A."/>
            <person name="Kalinowski J."/>
            <person name="Ruckert C."/>
        </authorList>
    </citation>
    <scope>NUCLEOTIDE SEQUENCE</scope>
    <source>
        <strain evidence="4">JCM 3313</strain>
    </source>
</reference>
<feature type="domain" description="LTD" evidence="3">
    <location>
        <begin position="23"/>
        <end position="163"/>
    </location>
</feature>
<dbReference type="RefSeq" id="WP_189221358.1">
    <property type="nucleotide sequence ID" value="NZ_BMRG01000001.1"/>
</dbReference>
<keyword evidence="4" id="KW-0378">Hydrolase</keyword>
<evidence type="ECO:0000313" key="4">
    <source>
        <dbReference type="EMBL" id="GGP36739.1"/>
    </source>
</evidence>
<evidence type="ECO:0000256" key="1">
    <source>
        <dbReference type="SAM" id="MobiDB-lite"/>
    </source>
</evidence>
<dbReference type="InterPro" id="IPR001322">
    <property type="entry name" value="Lamin_tail_dom"/>
</dbReference>
<dbReference type="Proteomes" id="UP000639606">
    <property type="component" value="Unassembled WGS sequence"/>
</dbReference>
<feature type="region of interest" description="Disordered" evidence="1">
    <location>
        <begin position="193"/>
        <end position="231"/>
    </location>
</feature>
<dbReference type="EMBL" id="BMRG01000001">
    <property type="protein sequence ID" value="GGP36739.1"/>
    <property type="molecule type" value="Genomic_DNA"/>
</dbReference>
<dbReference type="Gene3D" id="3.60.10.10">
    <property type="entry name" value="Endonuclease/exonuclease/phosphatase"/>
    <property type="match status" value="1"/>
</dbReference>
<dbReference type="PROSITE" id="PS51841">
    <property type="entry name" value="LTD"/>
    <property type="match status" value="1"/>
</dbReference>
<reference evidence="4" key="2">
    <citation type="submission" date="2020-09" db="EMBL/GenBank/DDBJ databases">
        <authorList>
            <person name="Sun Q."/>
            <person name="Ohkuma M."/>
        </authorList>
    </citation>
    <scope>NUCLEOTIDE SEQUENCE</scope>
    <source>
        <strain evidence="4">JCM 3313</strain>
    </source>
</reference>
<dbReference type="PANTHER" id="PTHR42834">
    <property type="entry name" value="ENDONUCLEASE/EXONUCLEASE/PHOSPHATASE FAMILY PROTEIN (AFU_ORTHOLOGUE AFUA_3G09210)"/>
    <property type="match status" value="1"/>
</dbReference>
<dbReference type="AlphaFoldDB" id="A0A918EBK8"/>
<dbReference type="InterPro" id="IPR036691">
    <property type="entry name" value="Endo/exonu/phosph_ase_sf"/>
</dbReference>
<organism evidence="4 5">
    <name type="scientific">Saccharothrix coeruleofusca</name>
    <dbReference type="NCBI Taxonomy" id="33919"/>
    <lineage>
        <taxon>Bacteria</taxon>
        <taxon>Bacillati</taxon>
        <taxon>Actinomycetota</taxon>
        <taxon>Actinomycetes</taxon>
        <taxon>Pseudonocardiales</taxon>
        <taxon>Pseudonocardiaceae</taxon>
        <taxon>Saccharothrix</taxon>
    </lineage>
</organism>
<proteinExistence type="predicted"/>
<dbReference type="GO" id="GO:0004519">
    <property type="term" value="F:endonuclease activity"/>
    <property type="evidence" value="ECO:0007669"/>
    <property type="project" value="UniProtKB-KW"/>
</dbReference>
<keyword evidence="2" id="KW-0732">Signal</keyword>
<keyword evidence="4" id="KW-0255">Endonuclease</keyword>
<dbReference type="CDD" id="cd04486">
    <property type="entry name" value="YhcR_OBF_like"/>
    <property type="match status" value="1"/>
</dbReference>
<feature type="signal peptide" evidence="2">
    <location>
        <begin position="1"/>
        <end position="28"/>
    </location>
</feature>
<feature type="chain" id="PRO_5038138003" evidence="2">
    <location>
        <begin position="29"/>
        <end position="821"/>
    </location>
</feature>
<dbReference type="Pfam" id="PF03372">
    <property type="entry name" value="Exo_endo_phos"/>
    <property type="match status" value="1"/>
</dbReference>
<gene>
    <name evidence="4" type="ORF">GCM10010185_04890</name>
</gene>
<comment type="caution">
    <text evidence="4">The sequence shown here is derived from an EMBL/GenBank/DDBJ whole genome shotgun (WGS) entry which is preliminary data.</text>
</comment>
<protein>
    <submittedName>
        <fullName evidence="4">Endonuclease</fullName>
    </submittedName>
</protein>
<evidence type="ECO:0000313" key="5">
    <source>
        <dbReference type="Proteomes" id="UP000639606"/>
    </source>
</evidence>
<evidence type="ECO:0000256" key="2">
    <source>
        <dbReference type="SAM" id="SignalP"/>
    </source>
</evidence>
<keyword evidence="5" id="KW-1185">Reference proteome</keyword>
<evidence type="ECO:0000259" key="3">
    <source>
        <dbReference type="PROSITE" id="PS51841"/>
    </source>
</evidence>
<dbReference type="PANTHER" id="PTHR42834:SF1">
    <property type="entry name" value="ENDONUCLEASE_EXONUCLEASE_PHOSPHATASE FAMILY PROTEIN (AFU_ORTHOLOGUE AFUA_3G09210)"/>
    <property type="match status" value="1"/>
</dbReference>
<dbReference type="SUPFAM" id="SSF56219">
    <property type="entry name" value="DNase I-like"/>
    <property type="match status" value="1"/>
</dbReference>